<dbReference type="PANTHER" id="PTHR31344:SF0">
    <property type="entry name" value="NUCLEAR PORE COMPLEX PROTEIN NUP205"/>
    <property type="match status" value="1"/>
</dbReference>
<dbReference type="Pfam" id="PF11894">
    <property type="entry name" value="Nup192"/>
    <property type="match status" value="1"/>
</dbReference>
<name>A0AAD9QM35_ACRCE</name>
<evidence type="ECO:0000313" key="7">
    <source>
        <dbReference type="Proteomes" id="UP001249851"/>
    </source>
</evidence>
<sequence>MAAAREGMWRPYKELQATVERSLFKKRPEVYHELEVALKKFKPDLTSLLKNPPKNVDHRDKLKRAPTNGLQLTAHAEKQNLPEQFVQEVLILSDVLDLNEFVCTDLLLAGEQQQPNFPGLTRGLVAVLLYHDGRRCLVSTLKILIQSRLITTILEQLQELDVQKELDKLERGQGIGDEHHKQQLIDFITDQRQLLAECLYCFACQAPLPKREALQLLSALKKCPSIDADGTLDSVTLTLLMAMLYCLNVDPLDEAAEIQSSIREETFPLLSDHRFIPEFHLEISEQESWQNQGMCSCIQFAWALVLRSCSHWPNLVGAVDVLEEDECVLDLAVDGCVFGFLRNCVVRASTFHQEEYFVQRLHSLVTGFIVKMPLKVKELRNQGDEAARIIQAHLQDGVEPPVGLSKHFEDFMKMMGDLYEKDPCGLELAADFWCPTDTGLGTSFSPYSTGMSSALRQRASQKQVSLNKFLRLAGDLLPPPLFVPYLDMLTGLANSPEAAHHCFNLLKSSANGPVSWDHFFGSLKQYYMDLRQDSGRSVMMYGSLTRETSLSHRPDMSNYNITPEELEGLEAVLSLTERVADKDEIARLAMCESQAWLPIASLFGLLGCSVPVKLKAQILTTLAAFAKSPEIASSMWFTLEQSQILQTITPTGQAVQPGGIQLLNNLTDIPLPSALGSGYRVPGFEPYLTFLRDDVFLKFSSRGYQNPNEKIFFKLLDGYTPKPEDFVDQFVELQGGDRIVVPKPPGLNLMVHMLNDTPTLRMLLSVIDGASTSLDHLTFNSEGKKELEKAALLCLRMIETALEKQEQFANTLRSVTQQSAIMVSRLEDLLLSINPRTSAADYLLKIMRYLCHLHTGADLSLSVVKILCLVCQSTQVQRHLISICMSNQSLSKKILIGFVDHLEINEPEDLHERDELGKDFVDETSHSVSQIRNAVRQNILRLILHSLQLPPPNLAHFLLGYELRKPVAKTNLQDPGVQGASKTCLHAVLDMLNKRVDTHQGPSCVTETPKFAELAYQLIYSLCANKDTATPTLRYLRTSHDFLYQHLQHLPFKKLVSIGSDGEQPTLPMQTIASQQSWLLKTAAIELRMTAQGRQRSHAQRLLGLLMGEHSALRPNLGTSQFQEMVPRRLEDDFTSADTSQAAYADMGQSQTRRKLLAILESVDFTQDVPPALQLNYFDAGVTEEAIASCEQKAEDIDVMFCNVPVLHKLLMTEITGVQGTATAGQRNFLIQEVRDILQNVVLRNMMRESLHIKKEAFEAWRRVIEVALASCPADIFPRETRQTVISEILQDLLCRCTISLNSSTTPISIPESFGGSKSLQQSGSSLPVGASVAILKGLIETVLRSGGGLQRVRANLYAALMYFMQTAPETQETKEKGVMENVLSLYPGQSWDTSILPVLSSYGEPFMDAVSRDSCDGHDMLAFSLLDAIIAVDWQQRWLNYLSIKGYLRHMTEALPHEDHILQSMLDPSPEPLKALYIYESKMALFARIAQSFEGAKVLLQAGLLSRLAECSFLDQRPEQERIGLSGSLYAYDQNMSEVTQDSFVPSVMERYRQLLMPALKVILAILTSLGSQHEEASIKALHFVVSHIDVFVSILQDRQAVHTSGSLQELCLATGIICNMALTEAVLTIDAEELGQEQIQLRGPLARIQRLMVGLLPRYCTKENWEKIVKSMMEQHNEEPGAKYSLVAMETTKKLQSICCNIVGFCKTVMSSTAVRPVIALSSYRSVSLGLPVSFLKKCSEEILQTAESCSQTRLKLQNLTELSSDELRELRYQLAHKCLTQIVRFKEHEISSLLYIIENYLFIIWRHLDFYFLHCIPSDEERRMRGGPSLTDNRMRRLQGVLGIFFVFICCGFALVLEWTSQSGTSFSPDPAFEGQQLGGGVTREEIETTHGKGRTRLSFLQVLVRRIKGLLTIHGTPARTEPLTSGLR</sequence>
<evidence type="ECO:0000256" key="1">
    <source>
        <dbReference type="ARBA" id="ARBA00004123"/>
    </source>
</evidence>
<evidence type="ECO:0000256" key="5">
    <source>
        <dbReference type="SAM" id="Phobius"/>
    </source>
</evidence>
<reference evidence="6" key="1">
    <citation type="journal article" date="2023" name="G3 (Bethesda)">
        <title>Whole genome assembly and annotation of the endangered Caribbean coral Acropora cervicornis.</title>
        <authorList>
            <person name="Selwyn J.D."/>
            <person name="Vollmer S.V."/>
        </authorList>
    </citation>
    <scope>NUCLEOTIDE SEQUENCE</scope>
    <source>
        <strain evidence="6">K2</strain>
    </source>
</reference>
<keyword evidence="4" id="KW-0539">Nucleus</keyword>
<evidence type="ECO:0000256" key="2">
    <source>
        <dbReference type="ARBA" id="ARBA00005892"/>
    </source>
</evidence>
<feature type="transmembrane region" description="Helical" evidence="5">
    <location>
        <begin position="1841"/>
        <end position="1860"/>
    </location>
</feature>
<dbReference type="GO" id="GO:0017056">
    <property type="term" value="F:structural constituent of nuclear pore"/>
    <property type="evidence" value="ECO:0007669"/>
    <property type="project" value="TreeGrafter"/>
</dbReference>
<keyword evidence="5" id="KW-0812">Transmembrane</keyword>
<evidence type="ECO:0000256" key="3">
    <source>
        <dbReference type="ARBA" id="ARBA00022448"/>
    </source>
</evidence>
<comment type="subcellular location">
    <subcellularLocation>
        <location evidence="1">Nucleus</location>
    </subcellularLocation>
</comment>
<keyword evidence="3" id="KW-0813">Transport</keyword>
<proteinExistence type="inferred from homology"/>
<accession>A0AAD9QM35</accession>
<dbReference type="InterPro" id="IPR021827">
    <property type="entry name" value="Nup186/Nup192/Nup205"/>
</dbReference>
<comment type="similarity">
    <text evidence="2">Belongs to the NUP186/NUP192/NUP205 family.</text>
</comment>
<protein>
    <submittedName>
        <fullName evidence="6">Nuclear pore complex protein Nup205</fullName>
    </submittedName>
</protein>
<evidence type="ECO:0000313" key="6">
    <source>
        <dbReference type="EMBL" id="KAK2563771.1"/>
    </source>
</evidence>
<gene>
    <name evidence="6" type="ORF">P5673_012773</name>
</gene>
<dbReference type="PANTHER" id="PTHR31344">
    <property type="entry name" value="NUCLEAR PORE COMPLEX PROTEIN NUP205"/>
    <property type="match status" value="1"/>
</dbReference>
<reference evidence="6" key="2">
    <citation type="journal article" date="2023" name="Science">
        <title>Genomic signatures of disease resistance in endangered staghorn corals.</title>
        <authorList>
            <person name="Vollmer S.V."/>
            <person name="Selwyn J.D."/>
            <person name="Despard B.A."/>
            <person name="Roesel C.L."/>
        </authorList>
    </citation>
    <scope>NUCLEOTIDE SEQUENCE</scope>
    <source>
        <strain evidence="6">K2</strain>
    </source>
</reference>
<keyword evidence="5" id="KW-1133">Transmembrane helix</keyword>
<dbReference type="GO" id="GO:0044611">
    <property type="term" value="C:nuclear pore inner ring"/>
    <property type="evidence" value="ECO:0007669"/>
    <property type="project" value="TreeGrafter"/>
</dbReference>
<evidence type="ECO:0000256" key="4">
    <source>
        <dbReference type="ARBA" id="ARBA00023242"/>
    </source>
</evidence>
<keyword evidence="7" id="KW-1185">Reference proteome</keyword>
<organism evidence="6 7">
    <name type="scientific">Acropora cervicornis</name>
    <name type="common">Staghorn coral</name>
    <dbReference type="NCBI Taxonomy" id="6130"/>
    <lineage>
        <taxon>Eukaryota</taxon>
        <taxon>Metazoa</taxon>
        <taxon>Cnidaria</taxon>
        <taxon>Anthozoa</taxon>
        <taxon>Hexacorallia</taxon>
        <taxon>Scleractinia</taxon>
        <taxon>Astrocoeniina</taxon>
        <taxon>Acroporidae</taxon>
        <taxon>Acropora</taxon>
    </lineage>
</organism>
<comment type="caution">
    <text evidence="6">The sequence shown here is derived from an EMBL/GenBank/DDBJ whole genome shotgun (WGS) entry which is preliminary data.</text>
</comment>
<keyword evidence="5" id="KW-0472">Membrane</keyword>
<dbReference type="EMBL" id="JARQWQ010000024">
    <property type="protein sequence ID" value="KAK2563771.1"/>
    <property type="molecule type" value="Genomic_DNA"/>
</dbReference>
<dbReference type="GO" id="GO:0006999">
    <property type="term" value="P:nuclear pore organization"/>
    <property type="evidence" value="ECO:0007669"/>
    <property type="project" value="TreeGrafter"/>
</dbReference>
<dbReference type="Proteomes" id="UP001249851">
    <property type="component" value="Unassembled WGS sequence"/>
</dbReference>